<evidence type="ECO:0000313" key="2">
    <source>
        <dbReference type="EMBL" id="CAE0330225.1"/>
    </source>
</evidence>
<feature type="region of interest" description="Disordered" evidence="1">
    <location>
        <begin position="123"/>
        <end position="144"/>
    </location>
</feature>
<name>A0A7S3IRZ2_9SPIT</name>
<protein>
    <submittedName>
        <fullName evidence="2">Uncharacterized protein</fullName>
    </submittedName>
</protein>
<organism evidence="2">
    <name type="scientific">Strombidium inclinatum</name>
    <dbReference type="NCBI Taxonomy" id="197538"/>
    <lineage>
        <taxon>Eukaryota</taxon>
        <taxon>Sar</taxon>
        <taxon>Alveolata</taxon>
        <taxon>Ciliophora</taxon>
        <taxon>Intramacronucleata</taxon>
        <taxon>Spirotrichea</taxon>
        <taxon>Oligotrichia</taxon>
        <taxon>Strombidiidae</taxon>
        <taxon>Strombidium</taxon>
    </lineage>
</organism>
<sequence length="144" mass="16637">MKLLSPLSKTPKNPMEPCFQNMRFHFIFSKMTNLHDLSECGRYFQLLFVEFLELISRFSIAYWEDQESEGITPPESVGDKVQFLLEKLWAPKIKVQDQKNMLLASIANKFSKQIGIKRSSKVSLAPPADEFPPLVRINQEGEDE</sequence>
<evidence type="ECO:0000256" key="1">
    <source>
        <dbReference type="SAM" id="MobiDB-lite"/>
    </source>
</evidence>
<accession>A0A7S3IRZ2</accession>
<dbReference type="EMBL" id="HBIH01027137">
    <property type="protein sequence ID" value="CAE0330225.1"/>
    <property type="molecule type" value="Transcribed_RNA"/>
</dbReference>
<reference evidence="2" key="1">
    <citation type="submission" date="2021-01" db="EMBL/GenBank/DDBJ databases">
        <authorList>
            <person name="Corre E."/>
            <person name="Pelletier E."/>
            <person name="Niang G."/>
            <person name="Scheremetjew M."/>
            <person name="Finn R."/>
            <person name="Kale V."/>
            <person name="Holt S."/>
            <person name="Cochrane G."/>
            <person name="Meng A."/>
            <person name="Brown T."/>
            <person name="Cohen L."/>
        </authorList>
    </citation>
    <scope>NUCLEOTIDE SEQUENCE</scope>
    <source>
        <strain evidence="2">S3</strain>
    </source>
</reference>
<gene>
    <name evidence="2" type="ORF">SINC0208_LOCUS10857</name>
</gene>
<proteinExistence type="predicted"/>
<dbReference type="AlphaFoldDB" id="A0A7S3IRZ2"/>